<evidence type="ECO:0000256" key="1">
    <source>
        <dbReference type="ARBA" id="ARBA00004370"/>
    </source>
</evidence>
<feature type="compositionally biased region" description="Low complexity" evidence="4">
    <location>
        <begin position="231"/>
        <end position="268"/>
    </location>
</feature>
<dbReference type="Pfam" id="PF00691">
    <property type="entry name" value="OmpA"/>
    <property type="match status" value="1"/>
</dbReference>
<feature type="region of interest" description="Disordered" evidence="4">
    <location>
        <begin position="220"/>
        <end position="271"/>
    </location>
</feature>
<feature type="domain" description="OmpA-like" evidence="5">
    <location>
        <begin position="269"/>
        <end position="386"/>
    </location>
</feature>
<dbReference type="PANTHER" id="PTHR30329:SF21">
    <property type="entry name" value="LIPOPROTEIN YIAD-RELATED"/>
    <property type="match status" value="1"/>
</dbReference>
<dbReference type="PROSITE" id="PS01068">
    <property type="entry name" value="OMPA_1"/>
    <property type="match status" value="1"/>
</dbReference>
<feature type="region of interest" description="Disordered" evidence="4">
    <location>
        <begin position="135"/>
        <end position="173"/>
    </location>
</feature>
<evidence type="ECO:0000256" key="2">
    <source>
        <dbReference type="ARBA" id="ARBA00023136"/>
    </source>
</evidence>
<evidence type="ECO:0000313" key="6">
    <source>
        <dbReference type="EMBL" id="QWV96487.1"/>
    </source>
</evidence>
<dbReference type="InterPro" id="IPR006690">
    <property type="entry name" value="OMPA-like_CS"/>
</dbReference>
<gene>
    <name evidence="6" type="ORF">KP005_14045</name>
</gene>
<dbReference type="CDD" id="cd07185">
    <property type="entry name" value="OmpA_C-like"/>
    <property type="match status" value="1"/>
</dbReference>
<name>A0ABX8JGZ3_9BACT</name>
<accession>A0ABX8JGZ3</accession>
<feature type="compositionally biased region" description="Pro residues" evidence="4">
    <location>
        <begin position="221"/>
        <end position="230"/>
    </location>
</feature>
<reference evidence="6 7" key="1">
    <citation type="submission" date="2021-06" db="EMBL/GenBank/DDBJ databases">
        <title>Gemonas diversity in paddy soil.</title>
        <authorList>
            <person name="Liu G."/>
        </authorList>
    </citation>
    <scope>NUCLEOTIDE SEQUENCE [LARGE SCALE GENOMIC DNA]</scope>
    <source>
        <strain evidence="6 7">RG29</strain>
    </source>
</reference>
<dbReference type="PANTHER" id="PTHR30329">
    <property type="entry name" value="STATOR ELEMENT OF FLAGELLAR MOTOR COMPLEX"/>
    <property type="match status" value="1"/>
</dbReference>
<organism evidence="6 7">
    <name type="scientific">Geomonas diazotrophica</name>
    <dbReference type="NCBI Taxonomy" id="2843197"/>
    <lineage>
        <taxon>Bacteria</taxon>
        <taxon>Pseudomonadati</taxon>
        <taxon>Thermodesulfobacteriota</taxon>
        <taxon>Desulfuromonadia</taxon>
        <taxon>Geobacterales</taxon>
        <taxon>Geobacteraceae</taxon>
        <taxon>Geomonas</taxon>
    </lineage>
</organism>
<evidence type="ECO:0000256" key="4">
    <source>
        <dbReference type="SAM" id="MobiDB-lite"/>
    </source>
</evidence>
<evidence type="ECO:0000256" key="3">
    <source>
        <dbReference type="PROSITE-ProRule" id="PRU00473"/>
    </source>
</evidence>
<evidence type="ECO:0000259" key="5">
    <source>
        <dbReference type="PROSITE" id="PS51123"/>
    </source>
</evidence>
<evidence type="ECO:0000313" key="7">
    <source>
        <dbReference type="Proteomes" id="UP000683493"/>
    </source>
</evidence>
<keyword evidence="2 3" id="KW-0472">Membrane</keyword>
<comment type="subcellular location">
    <subcellularLocation>
        <location evidence="1">Membrane</location>
    </subcellularLocation>
</comment>
<sequence>MDPAITYGVKASYDHVGTGITDSIGVDATFNYLPTTTKEQHLKAQAYLFRLDATYPIVTRKAVTPFLALGAGGIFTDREGARDKSPLFNFGFGLKYQLEEYLAIRADVRQLMVYQHATTTSNFEITTGLTYYFGKQRRKPAPPPPRKNIPQAQEEKQAKPTAETATPVPPPPSILELLRGSGAAAMGLNLLPPNPGDAFAPAAYPAPVTAHSAARRRLPDAEPPLAPTAPPAGAAAAQPRTVSQAATPATQAPAPAPASTQPVPSPQAHAPKRSIRTLTIEFLFSSQAIRPAYQAKLAAFASLMKYNEESTAVIEGHTDNVGNDRANLALSQQRAQNVKNELVKYGVAPAKITIKGHGSQKPVSNNQSATGRHKNRRAVVTLTLIINQ</sequence>
<protein>
    <submittedName>
        <fullName evidence="6">OmpA family protein</fullName>
    </submittedName>
</protein>
<dbReference type="Proteomes" id="UP000683493">
    <property type="component" value="Chromosome"/>
</dbReference>
<dbReference type="EMBL" id="CP076724">
    <property type="protein sequence ID" value="QWV96487.1"/>
    <property type="molecule type" value="Genomic_DNA"/>
</dbReference>
<keyword evidence="7" id="KW-1185">Reference proteome</keyword>
<dbReference type="PROSITE" id="PS51123">
    <property type="entry name" value="OMPA_2"/>
    <property type="match status" value="1"/>
</dbReference>
<proteinExistence type="predicted"/>
<dbReference type="InterPro" id="IPR050330">
    <property type="entry name" value="Bact_OuterMem_StrucFunc"/>
</dbReference>
<dbReference type="InterPro" id="IPR006665">
    <property type="entry name" value="OmpA-like"/>
</dbReference>